<protein>
    <submittedName>
        <fullName evidence="1">Uncharacterized protein</fullName>
    </submittedName>
</protein>
<proteinExistence type="predicted"/>
<keyword evidence="2" id="KW-1185">Reference proteome</keyword>
<accession>A7F2I9</accession>
<dbReference type="GeneID" id="5483267"/>
<sequence length="68" mass="7291">MRIVPLGQLDASWRKVVKVSWEDPVEFESSLAATSMLSRQIHISIAVLASIEVVAALRPSSAATVSAL</sequence>
<dbReference type="RefSeq" id="XP_001587107.1">
    <property type="nucleotide sequence ID" value="XM_001587057.1"/>
</dbReference>
<dbReference type="HOGENOM" id="CLU_2795510_0_0_1"/>
<evidence type="ECO:0000313" key="2">
    <source>
        <dbReference type="Proteomes" id="UP000001312"/>
    </source>
</evidence>
<name>A7F2I9_SCLS1</name>
<gene>
    <name evidence="1" type="ORF">SS1G_12136</name>
</gene>
<dbReference type="InParanoid" id="A7F2I9"/>
<dbReference type="EMBL" id="CH476639">
    <property type="protein sequence ID" value="EDN95931.1"/>
    <property type="molecule type" value="Genomic_DNA"/>
</dbReference>
<evidence type="ECO:0000313" key="1">
    <source>
        <dbReference type="EMBL" id="EDN95931.1"/>
    </source>
</evidence>
<organism evidence="1 2">
    <name type="scientific">Sclerotinia sclerotiorum (strain ATCC 18683 / 1980 / Ss-1)</name>
    <name type="common">White mold</name>
    <name type="synonym">Whetzelinia sclerotiorum</name>
    <dbReference type="NCBI Taxonomy" id="665079"/>
    <lineage>
        <taxon>Eukaryota</taxon>
        <taxon>Fungi</taxon>
        <taxon>Dikarya</taxon>
        <taxon>Ascomycota</taxon>
        <taxon>Pezizomycotina</taxon>
        <taxon>Leotiomycetes</taxon>
        <taxon>Helotiales</taxon>
        <taxon>Sclerotiniaceae</taxon>
        <taxon>Sclerotinia</taxon>
    </lineage>
</organism>
<dbReference type="Proteomes" id="UP000001312">
    <property type="component" value="Unassembled WGS sequence"/>
</dbReference>
<dbReference type="AlphaFoldDB" id="A7F2I9"/>
<dbReference type="KEGG" id="ssl:SS1G_12136"/>
<reference evidence="2" key="1">
    <citation type="journal article" date="2011" name="PLoS Genet.">
        <title>Genomic analysis of the necrotrophic fungal pathogens Sclerotinia sclerotiorum and Botrytis cinerea.</title>
        <authorList>
            <person name="Amselem J."/>
            <person name="Cuomo C.A."/>
            <person name="van Kan J.A."/>
            <person name="Viaud M."/>
            <person name="Benito E.P."/>
            <person name="Couloux A."/>
            <person name="Coutinho P.M."/>
            <person name="de Vries R.P."/>
            <person name="Dyer P.S."/>
            <person name="Fillinger S."/>
            <person name="Fournier E."/>
            <person name="Gout L."/>
            <person name="Hahn M."/>
            <person name="Kohn L."/>
            <person name="Lapalu N."/>
            <person name="Plummer K.M."/>
            <person name="Pradier J.M."/>
            <person name="Quevillon E."/>
            <person name="Sharon A."/>
            <person name="Simon A."/>
            <person name="ten Have A."/>
            <person name="Tudzynski B."/>
            <person name="Tudzynski P."/>
            <person name="Wincker P."/>
            <person name="Andrew M."/>
            <person name="Anthouard V."/>
            <person name="Beever R.E."/>
            <person name="Beffa R."/>
            <person name="Benoit I."/>
            <person name="Bouzid O."/>
            <person name="Brault B."/>
            <person name="Chen Z."/>
            <person name="Choquer M."/>
            <person name="Collemare J."/>
            <person name="Cotton P."/>
            <person name="Danchin E.G."/>
            <person name="Da Silva C."/>
            <person name="Gautier A."/>
            <person name="Giraud C."/>
            <person name="Giraud T."/>
            <person name="Gonzalez C."/>
            <person name="Grossetete S."/>
            <person name="Guldener U."/>
            <person name="Henrissat B."/>
            <person name="Howlett B.J."/>
            <person name="Kodira C."/>
            <person name="Kretschmer M."/>
            <person name="Lappartient A."/>
            <person name="Leroch M."/>
            <person name="Levis C."/>
            <person name="Mauceli E."/>
            <person name="Neuveglise C."/>
            <person name="Oeser B."/>
            <person name="Pearson M."/>
            <person name="Poulain J."/>
            <person name="Poussereau N."/>
            <person name="Quesneville H."/>
            <person name="Rascle C."/>
            <person name="Schumacher J."/>
            <person name="Segurens B."/>
            <person name="Sexton A."/>
            <person name="Silva E."/>
            <person name="Sirven C."/>
            <person name="Soanes D.M."/>
            <person name="Talbot N.J."/>
            <person name="Templeton M."/>
            <person name="Yandava C."/>
            <person name="Yarden O."/>
            <person name="Zeng Q."/>
            <person name="Rollins J.A."/>
            <person name="Lebrun M.H."/>
            <person name="Dickman M."/>
        </authorList>
    </citation>
    <scope>NUCLEOTIDE SEQUENCE [LARGE SCALE GENOMIC DNA]</scope>
    <source>
        <strain evidence="2">ATCC 18683 / 1980 / Ss-1</strain>
    </source>
</reference>